<feature type="repeat" description="TPR" evidence="2">
    <location>
        <begin position="37"/>
        <end position="70"/>
    </location>
</feature>
<dbReference type="InterPro" id="IPR011990">
    <property type="entry name" value="TPR-like_helical_dom_sf"/>
</dbReference>
<dbReference type="RefSeq" id="WP_122253055.1">
    <property type="nucleotide sequence ID" value="NZ_RDQL01000001.1"/>
</dbReference>
<feature type="transmembrane region" description="Helical" evidence="3">
    <location>
        <begin position="6"/>
        <end position="23"/>
    </location>
</feature>
<name>A0A3M6QIC5_9BURK</name>
<keyword evidence="6" id="KW-1185">Reference proteome</keyword>
<proteinExistence type="predicted"/>
<dbReference type="Pfam" id="PF13181">
    <property type="entry name" value="TPR_8"/>
    <property type="match status" value="1"/>
</dbReference>
<reference evidence="5 6" key="1">
    <citation type="submission" date="2018-10" db="EMBL/GenBank/DDBJ databases">
        <title>Comamonadaceae CDC group NO-1 genome sequencing and assembly.</title>
        <authorList>
            <person name="Bernier A.-M."/>
            <person name="Bernard K."/>
        </authorList>
    </citation>
    <scope>NUCLEOTIDE SEQUENCE [LARGE SCALE GENOMIC DNA]</scope>
    <source>
        <strain evidence="5 6">NML161473</strain>
    </source>
</reference>
<comment type="caution">
    <text evidence="5">The sequence shown here is derived from an EMBL/GenBank/DDBJ whole genome shotgun (WGS) entry which is preliminary data.</text>
</comment>
<accession>A0A3M6QIC5</accession>
<gene>
    <name evidence="5" type="ORF">EBQ25_01130</name>
</gene>
<organism evidence="5 6">
    <name type="scientific">Allofranklinella schreckenbergeri</name>
    <dbReference type="NCBI Taxonomy" id="1076744"/>
    <lineage>
        <taxon>Bacteria</taxon>
        <taxon>Pseudomonadati</taxon>
        <taxon>Pseudomonadota</taxon>
        <taxon>Betaproteobacteria</taxon>
        <taxon>Burkholderiales</taxon>
        <taxon>Comamonadaceae</taxon>
        <taxon>Allofranklinella</taxon>
    </lineage>
</organism>
<feature type="domain" description="LapB rubredoxin metal binding" evidence="4">
    <location>
        <begin position="366"/>
        <end position="392"/>
    </location>
</feature>
<dbReference type="InterPro" id="IPR041166">
    <property type="entry name" value="Rubredoxin_2"/>
</dbReference>
<protein>
    <submittedName>
        <fullName evidence="5">Lipopolysaccharide assembly protein LapB</fullName>
    </submittedName>
</protein>
<keyword evidence="1" id="KW-0479">Metal-binding</keyword>
<dbReference type="Proteomes" id="UP000267035">
    <property type="component" value="Unassembled WGS sequence"/>
</dbReference>
<sequence>MEIEWSWLLLGLPIAFVLGWLASRMDWRQMRVAQRHSPRNYFQGLTYLLNEQQDKAIDVFVQAVQSDPDTIDLHFALGSLFRRRGEYLRAVRVHEHLLARADVQAADRARAQWELAQDFLKAGIYDRAEQALLPLENSDRRQQAQLALLHVYERMHDWPKALELADRITAEEAASGEPRAVRTAGRQMHYWCEQADEALQRGDFARAAQLLEQAQRSDAQSLRPAIEQVRLALRQGQERQALEQVLALLETRSQAAPDVLPLLAGLLGGHFERLKPERDLLERMHVLLRAHYEQYAQNPQYGSLDVLLALVALEHCLEMPRADLWYAEHLRRRPSLVAAARWVQSQCDDAPLRASLDVAQRPWLRYRCMQCGFEASRYFWQCPGCQSWESFPPQRVEELAGALPGAQRPDKG</sequence>
<dbReference type="Pfam" id="PF18073">
    <property type="entry name" value="Zn_ribbon_LapB"/>
    <property type="match status" value="1"/>
</dbReference>
<evidence type="ECO:0000259" key="4">
    <source>
        <dbReference type="Pfam" id="PF18073"/>
    </source>
</evidence>
<evidence type="ECO:0000313" key="5">
    <source>
        <dbReference type="EMBL" id="RMX02846.1"/>
    </source>
</evidence>
<dbReference type="InterPro" id="IPR019734">
    <property type="entry name" value="TPR_rpt"/>
</dbReference>
<evidence type="ECO:0000256" key="1">
    <source>
        <dbReference type="ARBA" id="ARBA00022723"/>
    </source>
</evidence>
<keyword evidence="3" id="KW-1133">Transmembrane helix</keyword>
<keyword evidence="3" id="KW-0472">Membrane</keyword>
<dbReference type="Gene3D" id="1.25.40.10">
    <property type="entry name" value="Tetratricopeptide repeat domain"/>
    <property type="match status" value="1"/>
</dbReference>
<evidence type="ECO:0000256" key="2">
    <source>
        <dbReference type="PROSITE-ProRule" id="PRU00339"/>
    </source>
</evidence>
<dbReference type="SUPFAM" id="SSF48452">
    <property type="entry name" value="TPR-like"/>
    <property type="match status" value="1"/>
</dbReference>
<evidence type="ECO:0000313" key="6">
    <source>
        <dbReference type="Proteomes" id="UP000267035"/>
    </source>
</evidence>
<dbReference type="PROSITE" id="PS50005">
    <property type="entry name" value="TPR"/>
    <property type="match status" value="1"/>
</dbReference>
<dbReference type="GO" id="GO:0046872">
    <property type="term" value="F:metal ion binding"/>
    <property type="evidence" value="ECO:0007669"/>
    <property type="project" value="UniProtKB-KW"/>
</dbReference>
<dbReference type="AlphaFoldDB" id="A0A3M6QIC5"/>
<dbReference type="EMBL" id="RDQL01000001">
    <property type="protein sequence ID" value="RMX02846.1"/>
    <property type="molecule type" value="Genomic_DNA"/>
</dbReference>
<keyword evidence="3" id="KW-0812">Transmembrane</keyword>
<keyword evidence="2" id="KW-0802">TPR repeat</keyword>
<evidence type="ECO:0000256" key="3">
    <source>
        <dbReference type="SAM" id="Phobius"/>
    </source>
</evidence>